<dbReference type="PROSITE" id="PS50011">
    <property type="entry name" value="PROTEIN_KINASE_DOM"/>
    <property type="match status" value="1"/>
</dbReference>
<dbReference type="InterPro" id="IPR011009">
    <property type="entry name" value="Kinase-like_dom_sf"/>
</dbReference>
<dbReference type="InterPro" id="IPR000719">
    <property type="entry name" value="Prot_kinase_dom"/>
</dbReference>
<gene>
    <name evidence="3" type="ORF">M9Y10_023117</name>
</gene>
<reference evidence="3 4" key="1">
    <citation type="submission" date="2024-04" db="EMBL/GenBank/DDBJ databases">
        <title>Tritrichomonas musculus Genome.</title>
        <authorList>
            <person name="Alves-Ferreira E."/>
            <person name="Grigg M."/>
            <person name="Lorenzi H."/>
            <person name="Galac M."/>
        </authorList>
    </citation>
    <scope>NUCLEOTIDE SEQUENCE [LARGE SCALE GENOMIC DNA]</scope>
    <source>
        <strain evidence="3 4">EAF2021</strain>
    </source>
</reference>
<keyword evidence="4" id="KW-1185">Reference proteome</keyword>
<dbReference type="InterPro" id="IPR050767">
    <property type="entry name" value="Sel1_AlgK"/>
</dbReference>
<dbReference type="PANTHER" id="PTHR11102:SF160">
    <property type="entry name" value="ERAD-ASSOCIATED E3 UBIQUITIN-PROTEIN LIGASE COMPONENT HRD3"/>
    <property type="match status" value="1"/>
</dbReference>
<proteinExistence type="inferred from homology"/>
<dbReference type="SUPFAM" id="SSF56112">
    <property type="entry name" value="Protein kinase-like (PK-like)"/>
    <property type="match status" value="1"/>
</dbReference>
<dbReference type="SUPFAM" id="SSF81901">
    <property type="entry name" value="HCP-like"/>
    <property type="match status" value="5"/>
</dbReference>
<dbReference type="Gene3D" id="1.25.40.10">
    <property type="entry name" value="Tetratricopeptide repeat domain"/>
    <property type="match status" value="5"/>
</dbReference>
<dbReference type="InterPro" id="IPR006597">
    <property type="entry name" value="Sel1-like"/>
</dbReference>
<evidence type="ECO:0000256" key="1">
    <source>
        <dbReference type="ARBA" id="ARBA00038101"/>
    </source>
</evidence>
<dbReference type="EMBL" id="JAPFFF010000003">
    <property type="protein sequence ID" value="KAK8894680.1"/>
    <property type="molecule type" value="Genomic_DNA"/>
</dbReference>
<comment type="similarity">
    <text evidence="1">Belongs to the sel-1 family.</text>
</comment>
<dbReference type="InterPro" id="IPR011990">
    <property type="entry name" value="TPR-like_helical_dom_sf"/>
</dbReference>
<evidence type="ECO:0000259" key="2">
    <source>
        <dbReference type="PROSITE" id="PS50011"/>
    </source>
</evidence>
<feature type="domain" description="Protein kinase" evidence="2">
    <location>
        <begin position="194"/>
        <end position="446"/>
    </location>
</feature>
<accession>A0ABR2KXF6</accession>
<dbReference type="PROSITE" id="PS00108">
    <property type="entry name" value="PROTEIN_KINASE_ST"/>
    <property type="match status" value="1"/>
</dbReference>
<dbReference type="InterPro" id="IPR008271">
    <property type="entry name" value="Ser/Thr_kinase_AS"/>
</dbReference>
<dbReference type="PANTHER" id="PTHR11102">
    <property type="entry name" value="SEL-1-LIKE PROTEIN"/>
    <property type="match status" value="1"/>
</dbReference>
<protein>
    <recommendedName>
        <fullName evidence="2">Protein kinase domain-containing protein</fullName>
    </recommendedName>
</protein>
<dbReference type="SMART" id="SM00220">
    <property type="entry name" value="S_TKc"/>
    <property type="match status" value="1"/>
</dbReference>
<name>A0ABR2KXF6_9EUKA</name>
<dbReference type="SMART" id="SM00671">
    <property type="entry name" value="SEL1"/>
    <property type="match status" value="21"/>
</dbReference>
<dbReference type="Pfam" id="PF08238">
    <property type="entry name" value="Sel1"/>
    <property type="match status" value="21"/>
</dbReference>
<dbReference type="Gene3D" id="1.10.510.10">
    <property type="entry name" value="Transferase(Phosphotransferase) domain 1"/>
    <property type="match status" value="1"/>
</dbReference>
<dbReference type="CDD" id="cd00180">
    <property type="entry name" value="PKc"/>
    <property type="match status" value="1"/>
</dbReference>
<dbReference type="Pfam" id="PF00069">
    <property type="entry name" value="Pkinase"/>
    <property type="match status" value="1"/>
</dbReference>
<sequence>MSSKILQYFKLLSNNKIKITNHKLKKVIHGYSFIYISSEIKLETNEKVYQKMKESSIIIIKEYKEKNEEENDIQYFIIGFKQTLLIVKQESIQFIYKLLSCKPDLTICFLENSKEQFNKHIIIDYHEKVADHIFCKEISYFEREFVILPRNSFSKAIIPCIAGYLINNGYMKTFEDRLQAYSKRNTRTYEPDEFIFLKLIDSTLISQCSLYYNIEEEQLMVIKKHSLQDVDYQKLKAREIDNYENTSHPLIPTFFGTMEQDGQQSIIIEFINGQTLNHLSEIDLNEDQKLNLVLELIDIFIYLHSKDYIYRDLKPNNIMIDRNKHVVLLDFDLMIKKNIDNNEKIIVTADFGEDYMAPELKSEEYYPTCKSDIYSIGKIISFIFGIDKRDLNDFQKNNKHEQMNDKDLKEMLPQQKYKILYEIISQCTEEIPDQRPSIQILNHLLLLTIFVNYSQQNKASIDRLINDFVLSLAILNQIFLNVFIIALFYIVSGDIKNVIHNFSLADEQNDPEAQFNLGTIYYEGRYINRDIKKAIHYLSLAAEQNHPKAQFNLGAIYYEGRYINRNINKAIHYLSLAAEQNETEAQYNLGAIYYEGRYINRDIKKAIHYLSLAADQKHSKAQFNLGAIYYEGRYINRNINKAIHYFSLAADQNDSVAQFNLGYMYYEGQYTNFDISKAIHYFTLAAGQNDPKAQFNLGIIYYEGRYVNRNINKAIHYFSLAAEQNDPEAQFILGYMYYKGQYINCDINKAIHYFSLAADQNHQNAQFYLGVIYNEGRYINRNINKAIHYFTLAAGQNDSVAQFNLGYMYYEGQYTNFDISKAIHYFTLAAGQNYPKAQFYLGIIYYEGQYINRDINKSIHYFTLAASQYHPKAQFYLGVIYYEGRYVNRDINKSIYYFSLAADQNEHEAQFNLGIIYYKGQYINRNINKSIHYFTLAANQNHPKAQFFLGYLYYEGRYVNRDINKSIYYFSLAANQNHPEAQFNLGYLYYVGQYNDCDITKAIHYFSLAANQNDPEAQNILGVLFYEGRYVNRDINKSMYYFSLAANQNHPKAQFNLGLIYYFGNHVGCDITKAIQYFSFAANQNHPEAQFYLGLIYFKGKYVKCDINEAIHYFTLASNYNFSKAQLILGLINFVGFRRTRNIKEGIWLLIRSSDNRCIQAFYAMGYLLHEGKYMSGDINAAIRYYKEGSSFNNQYSKNNLGIIYKNGFEDKIKPNIGLAAVYFEEAIKKKNDAVAMYNLGHLYLYNDQLKDNKQQSIYFLIQSFTEGFHKSLILLCLSLIKSYGYSKDKISQRLENVEMESFKLSLLVCQMIDQLKLYEKEAFEKIYEYHRKIDYLYNFRLKPIESKDIKKVKEKQTKNEKIVNISSIFYEGFEINLDDV</sequence>
<organism evidence="3 4">
    <name type="scientific">Tritrichomonas musculus</name>
    <dbReference type="NCBI Taxonomy" id="1915356"/>
    <lineage>
        <taxon>Eukaryota</taxon>
        <taxon>Metamonada</taxon>
        <taxon>Parabasalia</taxon>
        <taxon>Tritrichomonadida</taxon>
        <taxon>Tritrichomonadidae</taxon>
        <taxon>Tritrichomonas</taxon>
    </lineage>
</organism>
<comment type="caution">
    <text evidence="3">The sequence shown here is derived from an EMBL/GenBank/DDBJ whole genome shotgun (WGS) entry which is preliminary data.</text>
</comment>
<dbReference type="Proteomes" id="UP001470230">
    <property type="component" value="Unassembled WGS sequence"/>
</dbReference>
<evidence type="ECO:0000313" key="4">
    <source>
        <dbReference type="Proteomes" id="UP001470230"/>
    </source>
</evidence>
<evidence type="ECO:0000313" key="3">
    <source>
        <dbReference type="EMBL" id="KAK8894680.1"/>
    </source>
</evidence>